<keyword evidence="1" id="KW-0812">Transmembrane</keyword>
<name>A0A914Q5M1_9BILA</name>
<evidence type="ECO:0000313" key="3">
    <source>
        <dbReference type="WBParaSite" id="PDA_v2.g24272.t1"/>
    </source>
</evidence>
<protein>
    <submittedName>
        <fullName evidence="3">Uncharacterized protein</fullName>
    </submittedName>
</protein>
<dbReference type="AlphaFoldDB" id="A0A914Q5M1"/>
<dbReference type="Proteomes" id="UP000887578">
    <property type="component" value="Unplaced"/>
</dbReference>
<keyword evidence="1" id="KW-0472">Membrane</keyword>
<accession>A0A914Q5M1</accession>
<feature type="transmembrane region" description="Helical" evidence="1">
    <location>
        <begin position="20"/>
        <end position="38"/>
    </location>
</feature>
<sequence length="67" mass="7081">MGWDIGNAIYGGFKVGLQGGLPGLILVGPFAFVLSGFVRKEQIDAACQGSSETAHDYVHGAIMDNWP</sequence>
<evidence type="ECO:0000313" key="2">
    <source>
        <dbReference type="Proteomes" id="UP000887578"/>
    </source>
</evidence>
<organism evidence="2 3">
    <name type="scientific">Panagrolaimus davidi</name>
    <dbReference type="NCBI Taxonomy" id="227884"/>
    <lineage>
        <taxon>Eukaryota</taxon>
        <taxon>Metazoa</taxon>
        <taxon>Ecdysozoa</taxon>
        <taxon>Nematoda</taxon>
        <taxon>Chromadorea</taxon>
        <taxon>Rhabditida</taxon>
        <taxon>Tylenchina</taxon>
        <taxon>Panagrolaimomorpha</taxon>
        <taxon>Panagrolaimoidea</taxon>
        <taxon>Panagrolaimidae</taxon>
        <taxon>Panagrolaimus</taxon>
    </lineage>
</organism>
<proteinExistence type="predicted"/>
<evidence type="ECO:0000256" key="1">
    <source>
        <dbReference type="SAM" id="Phobius"/>
    </source>
</evidence>
<reference evidence="3" key="1">
    <citation type="submission" date="2022-11" db="UniProtKB">
        <authorList>
            <consortium name="WormBaseParasite"/>
        </authorList>
    </citation>
    <scope>IDENTIFICATION</scope>
</reference>
<dbReference type="WBParaSite" id="PDA_v2.g24272.t1">
    <property type="protein sequence ID" value="PDA_v2.g24272.t1"/>
    <property type="gene ID" value="PDA_v2.g24272"/>
</dbReference>
<keyword evidence="2" id="KW-1185">Reference proteome</keyword>
<keyword evidence="1" id="KW-1133">Transmembrane helix</keyword>